<dbReference type="InterPro" id="IPR027417">
    <property type="entry name" value="P-loop_NTPase"/>
</dbReference>
<sequence length="53" mass="6182">MNSIGLRIVVAIDSWEIIFVKVFWGLDKKLAQRKHFPSVDWLIAYSKYSTVVL</sequence>
<proteinExistence type="inferred from homology"/>
<dbReference type="InterPro" id="IPR022878">
    <property type="entry name" value="V-ATPase_asu"/>
</dbReference>
<keyword evidence="3" id="KW-0547">Nucleotide-binding</keyword>
<dbReference type="Gene3D" id="3.40.50.300">
    <property type="entry name" value="P-loop containing nucleotide triphosphate hydrolases"/>
    <property type="match status" value="1"/>
</dbReference>
<dbReference type="EnsemblPlants" id="PNT64452">
    <property type="protein sequence ID" value="PNT64452"/>
    <property type="gene ID" value="BRADI_4g28751v3"/>
</dbReference>
<dbReference type="PANTHER" id="PTHR43607:SF1">
    <property type="entry name" value="H(+)-TRANSPORTING TWO-SECTOR ATPASE"/>
    <property type="match status" value="1"/>
</dbReference>
<keyword evidence="6" id="KW-0406">Ion transport</keyword>
<keyword evidence="7" id="KW-1133">Transmembrane helix</keyword>
<evidence type="ECO:0000313" key="8">
    <source>
        <dbReference type="EMBL" id="PNT64452.1"/>
    </source>
</evidence>
<dbReference type="EMBL" id="CM000883">
    <property type="protein sequence ID" value="PNT64452.1"/>
    <property type="molecule type" value="Genomic_DNA"/>
</dbReference>
<evidence type="ECO:0000256" key="1">
    <source>
        <dbReference type="ARBA" id="ARBA00008936"/>
    </source>
</evidence>
<reference evidence="8 9" key="1">
    <citation type="journal article" date="2010" name="Nature">
        <title>Genome sequencing and analysis of the model grass Brachypodium distachyon.</title>
        <authorList>
            <consortium name="International Brachypodium Initiative"/>
        </authorList>
    </citation>
    <scope>NUCLEOTIDE SEQUENCE [LARGE SCALE GENOMIC DNA]</scope>
    <source>
        <strain evidence="8 9">Bd21</strain>
    </source>
</reference>
<organism evidence="8">
    <name type="scientific">Brachypodium distachyon</name>
    <name type="common">Purple false brome</name>
    <name type="synonym">Trachynia distachya</name>
    <dbReference type="NCBI Taxonomy" id="15368"/>
    <lineage>
        <taxon>Eukaryota</taxon>
        <taxon>Viridiplantae</taxon>
        <taxon>Streptophyta</taxon>
        <taxon>Embryophyta</taxon>
        <taxon>Tracheophyta</taxon>
        <taxon>Spermatophyta</taxon>
        <taxon>Magnoliopsida</taxon>
        <taxon>Liliopsida</taxon>
        <taxon>Poales</taxon>
        <taxon>Poaceae</taxon>
        <taxon>BOP clade</taxon>
        <taxon>Pooideae</taxon>
        <taxon>Stipodae</taxon>
        <taxon>Brachypodieae</taxon>
        <taxon>Brachypodium</taxon>
    </lineage>
</organism>
<keyword evidence="5" id="KW-1278">Translocase</keyword>
<dbReference type="PANTHER" id="PTHR43607">
    <property type="entry name" value="V-TYPE PROTON ATPASE CATALYTIC SUBUNIT A"/>
    <property type="match status" value="1"/>
</dbReference>
<keyword evidence="7" id="KW-0812">Transmembrane</keyword>
<dbReference type="InParanoid" id="A0A2K2CQZ7"/>
<gene>
    <name evidence="8" type="ORF">BRADI_4g28751v3</name>
</gene>
<dbReference type="Gramene" id="PNT64452">
    <property type="protein sequence ID" value="PNT64452"/>
    <property type="gene ID" value="BRADI_4g28751v3"/>
</dbReference>
<keyword evidence="7" id="KW-0472">Membrane</keyword>
<dbReference type="GO" id="GO:0046034">
    <property type="term" value="P:ATP metabolic process"/>
    <property type="evidence" value="ECO:0007669"/>
    <property type="project" value="InterPro"/>
</dbReference>
<name>A0A2K2CQZ7_BRADI</name>
<accession>A0A2K2CQZ7</accession>
<feature type="transmembrane region" description="Helical" evidence="7">
    <location>
        <begin position="6"/>
        <end position="26"/>
    </location>
</feature>
<evidence type="ECO:0000256" key="4">
    <source>
        <dbReference type="ARBA" id="ARBA00022840"/>
    </source>
</evidence>
<reference evidence="8" key="2">
    <citation type="submission" date="2017-06" db="EMBL/GenBank/DDBJ databases">
        <title>WGS assembly of Brachypodium distachyon.</title>
        <authorList>
            <consortium name="The International Brachypodium Initiative"/>
            <person name="Lucas S."/>
            <person name="Harmon-Smith M."/>
            <person name="Lail K."/>
            <person name="Tice H."/>
            <person name="Grimwood J."/>
            <person name="Bruce D."/>
            <person name="Barry K."/>
            <person name="Shu S."/>
            <person name="Lindquist E."/>
            <person name="Wang M."/>
            <person name="Pitluck S."/>
            <person name="Vogel J.P."/>
            <person name="Garvin D.F."/>
            <person name="Mockler T.C."/>
            <person name="Schmutz J."/>
            <person name="Rokhsar D."/>
            <person name="Bevan M.W."/>
        </authorList>
    </citation>
    <scope>NUCLEOTIDE SEQUENCE</scope>
    <source>
        <strain evidence="8">Bd21</strain>
    </source>
</reference>
<protein>
    <submittedName>
        <fullName evidence="8 9">Uncharacterized protein</fullName>
    </submittedName>
</protein>
<dbReference type="OrthoDB" id="1676488at2759"/>
<evidence type="ECO:0000313" key="9">
    <source>
        <dbReference type="EnsemblPlants" id="PNT64452"/>
    </source>
</evidence>
<keyword evidence="4" id="KW-0067">ATP-binding</keyword>
<dbReference type="GO" id="GO:0005524">
    <property type="term" value="F:ATP binding"/>
    <property type="evidence" value="ECO:0007669"/>
    <property type="project" value="UniProtKB-KW"/>
</dbReference>
<comment type="similarity">
    <text evidence="1">Belongs to the ATPase alpha/beta chains family.</text>
</comment>
<keyword evidence="2" id="KW-0813">Transport</keyword>
<keyword evidence="10" id="KW-1185">Reference proteome</keyword>
<dbReference type="STRING" id="15368.A0A2K2CQZ7"/>
<dbReference type="Proteomes" id="UP000008810">
    <property type="component" value="Chromosome 4"/>
</dbReference>
<evidence type="ECO:0000313" key="10">
    <source>
        <dbReference type="Proteomes" id="UP000008810"/>
    </source>
</evidence>
<evidence type="ECO:0000256" key="7">
    <source>
        <dbReference type="SAM" id="Phobius"/>
    </source>
</evidence>
<dbReference type="AlphaFoldDB" id="A0A2K2CQZ7"/>
<dbReference type="GO" id="GO:0046961">
    <property type="term" value="F:proton-transporting ATPase activity, rotational mechanism"/>
    <property type="evidence" value="ECO:0007669"/>
    <property type="project" value="InterPro"/>
</dbReference>
<reference evidence="9" key="3">
    <citation type="submission" date="2018-08" db="UniProtKB">
        <authorList>
            <consortium name="EnsemblPlants"/>
        </authorList>
    </citation>
    <scope>IDENTIFICATION</scope>
    <source>
        <strain evidence="9">cv. Bd21</strain>
    </source>
</reference>
<evidence type="ECO:0000256" key="2">
    <source>
        <dbReference type="ARBA" id="ARBA00022448"/>
    </source>
</evidence>
<evidence type="ECO:0000256" key="5">
    <source>
        <dbReference type="ARBA" id="ARBA00022967"/>
    </source>
</evidence>
<evidence type="ECO:0000256" key="6">
    <source>
        <dbReference type="ARBA" id="ARBA00023065"/>
    </source>
</evidence>
<evidence type="ECO:0000256" key="3">
    <source>
        <dbReference type="ARBA" id="ARBA00022741"/>
    </source>
</evidence>